<dbReference type="Proteomes" id="UP000297194">
    <property type="component" value="Segment"/>
</dbReference>
<sequence length="567" mass="64121">MTTISEIRENSAKLSRNYALLLRNYLIHTQRERFDEIQGVFADIEDVVVAGGTAEQQIRIQSQKIKQLQGMLSNYARPSTSINSSNNNNNDGNGDDNDENMHKLMALLKELLSKNTLQTVTMDTLRAFNDRIVDPSHIYTDDLQERLLFDSIDCEYDSTLQRFIRLYNVYSDAQCVVVDVEYYADLIKKDARLIDTLPPTVRSAVVSIVDLVERKQEYTLTLHIDPKEFGSVEDKNVKMLLSKYMAHRPIVFKSSVAAVSDMSTDEESPTPSPIAATAATTMTTTQSIRRKLRKRPTILPSPPPPQSESDTSPSSSEPEVVRSKRERIQSPIGVVEEPASPRGPMLTTIASAQSNEAFINHLSQMHRPTSKIPNLLTYIMRIVPIDVTESLLTCPTNALNANRINVANYRTAVDKINRMNLAPINKSVHFYELLEPLAHYHADEASVSKMLYFITGCSRYLTANAQNFTVLRRSLQAVGSNDPDRVALFMIRYNFLYFYREFIGQIVGLPVSPFQSQKLVNYIYVHDSVVQQEYDKIVYRFNANRVYVGPVDDVVKLMAVSLADTLP</sequence>
<feature type="region of interest" description="Disordered" evidence="1">
    <location>
        <begin position="261"/>
        <end position="330"/>
    </location>
</feature>
<feature type="compositionally biased region" description="Low complexity" evidence="1">
    <location>
        <begin position="275"/>
        <end position="285"/>
    </location>
</feature>
<feature type="compositionally biased region" description="Basic and acidic residues" evidence="1">
    <location>
        <begin position="319"/>
        <end position="328"/>
    </location>
</feature>
<dbReference type="InterPro" id="IPR009893">
    <property type="entry name" value="Nucleo_P80/P87"/>
</dbReference>
<evidence type="ECO:0000256" key="1">
    <source>
        <dbReference type="SAM" id="MobiDB-lite"/>
    </source>
</evidence>
<evidence type="ECO:0000313" key="3">
    <source>
        <dbReference type="Proteomes" id="UP000297194"/>
    </source>
</evidence>
<dbReference type="Pfam" id="PF07267">
    <property type="entry name" value="Nucleo_P87"/>
    <property type="match status" value="1"/>
</dbReference>
<dbReference type="EMBL" id="MF375894">
    <property type="protein sequence ID" value="AUV65338.1"/>
    <property type="molecule type" value="Genomic_DNA"/>
</dbReference>
<feature type="compositionally biased region" description="Low complexity" evidence="1">
    <location>
        <begin position="83"/>
        <end position="92"/>
    </location>
</feature>
<feature type="compositionally biased region" description="Low complexity" evidence="1">
    <location>
        <begin position="307"/>
        <end position="318"/>
    </location>
</feature>
<name>A0A2K9VS96_9ABAC</name>
<dbReference type="RefSeq" id="YP_009666732.1">
    <property type="nucleotide sequence ID" value="NC_043530.1"/>
</dbReference>
<reference evidence="2" key="1">
    <citation type="journal article" date="2017" name="Virus Genes">
        <title>The complete genome sequence of a third distinct baculovirus isolated from the true armyworm, Mythimna unipuncta, contains two copies of the lef-7 gene.</title>
        <authorList>
            <person name="Harrison R.L."/>
            <person name="Mowery J.D."/>
            <person name="Rowley D.L."/>
            <person name="Bauchan G.R."/>
            <person name="Theilmann D.A."/>
            <person name="Rohrmann G.F."/>
            <person name="Erlandson M.A."/>
        </authorList>
    </citation>
    <scope>NUCLEOTIDE SEQUENCE [LARGE SCALE GENOMIC DNA]</scope>
    <source>
        <strain evidence="2">#7</strain>
    </source>
</reference>
<evidence type="ECO:0000313" key="2">
    <source>
        <dbReference type="EMBL" id="AUV65338.1"/>
    </source>
</evidence>
<accession>A0A2K9VS96</accession>
<dbReference type="GeneID" id="40527012"/>
<dbReference type="GO" id="GO:0019028">
    <property type="term" value="C:viral capsid"/>
    <property type="evidence" value="ECO:0007669"/>
    <property type="project" value="InterPro"/>
</dbReference>
<feature type="region of interest" description="Disordered" evidence="1">
    <location>
        <begin position="76"/>
        <end position="99"/>
    </location>
</feature>
<proteinExistence type="predicted"/>
<dbReference type="KEGG" id="vg:40527012"/>
<protein>
    <submittedName>
        <fullName evidence="2">VP80</fullName>
    </submittedName>
</protein>
<organism evidence="2 3">
    <name type="scientific">Mythimna unipuncta nucleopolyhedrovirus</name>
    <dbReference type="NCBI Taxonomy" id="447897"/>
    <lineage>
        <taxon>Viruses</taxon>
        <taxon>Viruses incertae sedis</taxon>
        <taxon>Naldaviricetes</taxon>
        <taxon>Lefavirales</taxon>
        <taxon>Baculoviridae</taxon>
        <taxon>Alphabaculovirus</taxon>
    </lineage>
</organism>
<keyword evidence="3" id="KW-1185">Reference proteome</keyword>